<keyword evidence="10" id="KW-0443">Lipid metabolism</keyword>
<evidence type="ECO:0000256" key="17">
    <source>
        <dbReference type="ARBA" id="ARBA00024615"/>
    </source>
</evidence>
<comment type="catalytic activity">
    <reaction evidence="18">
        <text>a 1,2-diacyl-sn-glycero-3-phosphocholine(in) = a 1,2-diacyl-sn-glycero-3-phosphocholine(out)</text>
        <dbReference type="Rhea" id="RHEA:38571"/>
        <dbReference type="ChEBI" id="CHEBI:57643"/>
    </reaction>
</comment>
<evidence type="ECO:0000256" key="18">
    <source>
        <dbReference type="ARBA" id="ARBA00024631"/>
    </source>
</evidence>
<evidence type="ECO:0000313" key="21">
    <source>
        <dbReference type="Proteomes" id="UP000008672"/>
    </source>
</evidence>
<keyword evidence="12 19" id="KW-0472">Membrane</keyword>
<keyword evidence="8" id="KW-0391">Immunity</keyword>
<evidence type="ECO:0000256" key="6">
    <source>
        <dbReference type="ARBA" id="ARBA00022588"/>
    </source>
</evidence>
<evidence type="ECO:0000256" key="14">
    <source>
        <dbReference type="ARBA" id="ARBA00023209"/>
    </source>
</evidence>
<evidence type="ECO:0000256" key="5">
    <source>
        <dbReference type="ARBA" id="ARBA00022516"/>
    </source>
</evidence>
<comment type="similarity">
    <text evidence="2">Belongs to the TDE1 family.</text>
</comment>
<protein>
    <recommendedName>
        <fullName evidence="3">Serine incorporator 5</fullName>
    </recommendedName>
</protein>
<dbReference type="Proteomes" id="UP000008672">
    <property type="component" value="Unassembled WGS sequence"/>
</dbReference>
<dbReference type="AlphaFoldDB" id="H3B7M7"/>
<dbReference type="STRING" id="7897.ENSLACP00000017898"/>
<dbReference type="FunCoup" id="H3B7M7">
    <property type="interactions" value="592"/>
</dbReference>
<keyword evidence="9 19" id="KW-1133">Transmembrane helix</keyword>
<dbReference type="GeneTree" id="ENSGT01030000234623"/>
<evidence type="ECO:0000256" key="4">
    <source>
        <dbReference type="ARBA" id="ARBA00022475"/>
    </source>
</evidence>
<dbReference type="EMBL" id="AFYH01086016">
    <property type="status" value="NOT_ANNOTATED_CDS"/>
    <property type="molecule type" value="Genomic_DNA"/>
</dbReference>
<sequence>MACFFFVFCTLTIKVKDSKSWRAHIHNGFWFFKFLALVAMCSGAFFIPDQDTFLTAWRYIGAAGGFLFLVIQLLLLVEFAHKWNRNWSSGTKQNKLWYAALALVTLILYSVAVGALILMAVFFTHPDGCTLNKILLGTNAGLCFLISVVAILPCVQKYKPSSSLLQTGVISCYVMFLTYNSLASKPQEYALVNGQNRTLCSPDITEGLRSNDKLVSALGTTLLFLCILYSCLMSTTRTSSIALGFGSSVPENEVARCCFCCTRETNGDLEGSNEERGGQRVSDDEKTKTVYNYFYFHFVFFLGSLYVMMTLTNWFHYSDARIEKLFFGSWSVFWIKMASCWVCVLLYLISLLAPSCCYSQGYIV</sequence>
<evidence type="ECO:0000256" key="7">
    <source>
        <dbReference type="ARBA" id="ARBA00022692"/>
    </source>
</evidence>
<dbReference type="GO" id="GO:0005886">
    <property type="term" value="C:plasma membrane"/>
    <property type="evidence" value="ECO:0007669"/>
    <property type="project" value="UniProtKB-SubCell"/>
</dbReference>
<reference evidence="20" key="2">
    <citation type="submission" date="2025-08" db="UniProtKB">
        <authorList>
            <consortium name="Ensembl"/>
        </authorList>
    </citation>
    <scope>IDENTIFICATION</scope>
</reference>
<dbReference type="GO" id="GO:0051607">
    <property type="term" value="P:defense response to virus"/>
    <property type="evidence" value="ECO:0007669"/>
    <property type="project" value="UniProtKB-KW"/>
</dbReference>
<evidence type="ECO:0000256" key="12">
    <source>
        <dbReference type="ARBA" id="ARBA00023136"/>
    </source>
</evidence>
<dbReference type="EMBL" id="AFYH01086015">
    <property type="status" value="NOT_ANNOTATED_CDS"/>
    <property type="molecule type" value="Genomic_DNA"/>
</dbReference>
<feature type="transmembrane region" description="Helical" evidence="19">
    <location>
        <begin position="59"/>
        <end position="77"/>
    </location>
</feature>
<dbReference type="InParanoid" id="H3B7M7"/>
<dbReference type="PANTHER" id="PTHR10383:SF16">
    <property type="entry name" value="SERINE INCORPORATOR 5"/>
    <property type="match status" value="1"/>
</dbReference>
<feature type="transmembrane region" description="Helical" evidence="19">
    <location>
        <begin position="327"/>
        <end position="349"/>
    </location>
</feature>
<keyword evidence="5" id="KW-0444">Lipid biosynthesis</keyword>
<comment type="catalytic activity">
    <reaction evidence="17">
        <text>a 1,2-diacyl-sn-glycero-3-phosphoethanolamine(in) = a 1,2-diacyl-sn-glycero-3-phosphoethanolamine(out)</text>
        <dbReference type="Rhea" id="RHEA:38895"/>
        <dbReference type="ChEBI" id="CHEBI:64612"/>
    </reaction>
</comment>
<gene>
    <name evidence="20" type="primary">SERINC5</name>
</gene>
<comment type="subcellular location">
    <subcellularLocation>
        <location evidence="1">Cell membrane</location>
        <topology evidence="1">Multi-pass membrane protein</topology>
    </subcellularLocation>
</comment>
<dbReference type="eggNOG" id="KOG2592">
    <property type="taxonomic scope" value="Eukaryota"/>
</dbReference>
<dbReference type="PANTHER" id="PTHR10383">
    <property type="entry name" value="SERINE INCORPORATOR"/>
    <property type="match status" value="1"/>
</dbReference>
<name>H3B7M7_LATCH</name>
<dbReference type="InterPro" id="IPR005016">
    <property type="entry name" value="TDE1/TMS"/>
</dbReference>
<keyword evidence="4" id="KW-1003">Cell membrane</keyword>
<keyword evidence="11" id="KW-0051">Antiviral defense</keyword>
<dbReference type="KEGG" id="lcm:102345494"/>
<keyword evidence="7 19" id="KW-0812">Transmembrane</keyword>
<feature type="transmembrane region" description="Helical" evidence="19">
    <location>
        <begin position="294"/>
        <end position="315"/>
    </location>
</feature>
<accession>H3B7M7</accession>
<evidence type="ECO:0000256" key="13">
    <source>
        <dbReference type="ARBA" id="ARBA00023180"/>
    </source>
</evidence>
<organism evidence="20 21">
    <name type="scientific">Latimeria chalumnae</name>
    <name type="common">Coelacanth</name>
    <dbReference type="NCBI Taxonomy" id="7897"/>
    <lineage>
        <taxon>Eukaryota</taxon>
        <taxon>Metazoa</taxon>
        <taxon>Chordata</taxon>
        <taxon>Craniata</taxon>
        <taxon>Vertebrata</taxon>
        <taxon>Euteleostomi</taxon>
        <taxon>Coelacanthiformes</taxon>
        <taxon>Coelacanthidae</taxon>
        <taxon>Latimeria</taxon>
    </lineage>
</organism>
<dbReference type="OMA" id="GCTFNKI"/>
<evidence type="ECO:0000256" key="15">
    <source>
        <dbReference type="ARBA" id="ARBA00023264"/>
    </source>
</evidence>
<keyword evidence="6" id="KW-0399">Innate immunity</keyword>
<keyword evidence="21" id="KW-1185">Reference proteome</keyword>
<dbReference type="GO" id="GO:0008654">
    <property type="term" value="P:phospholipid biosynthetic process"/>
    <property type="evidence" value="ECO:0007669"/>
    <property type="project" value="UniProtKB-KW"/>
</dbReference>
<comment type="catalytic activity">
    <reaction evidence="16">
        <text>a 1,2-diacyl-sn-glycero-3-phospho-L-serine(in) = a 1,2-diacyl-sn-glycero-3-phospho-L-serine(out)</text>
        <dbReference type="Rhea" id="RHEA:38663"/>
        <dbReference type="ChEBI" id="CHEBI:57262"/>
    </reaction>
</comment>
<dbReference type="Pfam" id="PF03348">
    <property type="entry name" value="Serinc"/>
    <property type="match status" value="1"/>
</dbReference>
<dbReference type="OrthoDB" id="5963193at2759"/>
<feature type="transmembrane region" description="Helical" evidence="19">
    <location>
        <begin position="164"/>
        <end position="182"/>
    </location>
</feature>
<evidence type="ECO:0000256" key="2">
    <source>
        <dbReference type="ARBA" id="ARBA00006665"/>
    </source>
</evidence>
<evidence type="ECO:0000256" key="10">
    <source>
        <dbReference type="ARBA" id="ARBA00023098"/>
    </source>
</evidence>
<evidence type="ECO:0000256" key="8">
    <source>
        <dbReference type="ARBA" id="ARBA00022859"/>
    </source>
</evidence>
<reference evidence="20" key="3">
    <citation type="submission" date="2025-09" db="UniProtKB">
        <authorList>
            <consortium name="Ensembl"/>
        </authorList>
    </citation>
    <scope>IDENTIFICATION</scope>
</reference>
<evidence type="ECO:0000256" key="16">
    <source>
        <dbReference type="ARBA" id="ARBA00024479"/>
    </source>
</evidence>
<keyword evidence="13" id="KW-0325">Glycoprotein</keyword>
<keyword evidence="14" id="KW-0594">Phospholipid biosynthesis</keyword>
<evidence type="ECO:0000256" key="3">
    <source>
        <dbReference type="ARBA" id="ARBA00021252"/>
    </source>
</evidence>
<evidence type="ECO:0000313" key="20">
    <source>
        <dbReference type="Ensembl" id="ENSLACP00000017898.2"/>
    </source>
</evidence>
<evidence type="ECO:0000256" key="11">
    <source>
        <dbReference type="ARBA" id="ARBA00023118"/>
    </source>
</evidence>
<dbReference type="Ensembl" id="ENSLACT00000018028.2">
    <property type="protein sequence ID" value="ENSLACP00000017898.2"/>
    <property type="gene ID" value="ENSLACG00000015769.2"/>
</dbReference>
<evidence type="ECO:0000256" key="1">
    <source>
        <dbReference type="ARBA" id="ARBA00004651"/>
    </source>
</evidence>
<proteinExistence type="inferred from homology"/>
<evidence type="ECO:0000256" key="9">
    <source>
        <dbReference type="ARBA" id="ARBA00022989"/>
    </source>
</evidence>
<evidence type="ECO:0000256" key="19">
    <source>
        <dbReference type="SAM" id="Phobius"/>
    </source>
</evidence>
<reference evidence="21" key="1">
    <citation type="submission" date="2011-08" db="EMBL/GenBank/DDBJ databases">
        <title>The draft genome of Latimeria chalumnae.</title>
        <authorList>
            <person name="Di Palma F."/>
            <person name="Alfoldi J."/>
            <person name="Johnson J."/>
            <person name="Berlin A."/>
            <person name="Gnerre S."/>
            <person name="Jaffe D."/>
            <person name="MacCallum I."/>
            <person name="Young S."/>
            <person name="Walker B.J."/>
            <person name="Lander E."/>
            <person name="Lindblad-Toh K."/>
        </authorList>
    </citation>
    <scope>NUCLEOTIDE SEQUENCE [LARGE SCALE GENOMIC DNA]</scope>
    <source>
        <strain evidence="21">Wild caught</strain>
    </source>
</reference>
<feature type="transmembrane region" description="Helical" evidence="19">
    <location>
        <begin position="134"/>
        <end position="152"/>
    </location>
</feature>
<dbReference type="HOGENOM" id="CLU_029574_5_2_1"/>
<feature type="transmembrane region" description="Helical" evidence="19">
    <location>
        <begin position="97"/>
        <end position="122"/>
    </location>
</feature>
<dbReference type="GO" id="GO:0045087">
    <property type="term" value="P:innate immune response"/>
    <property type="evidence" value="ECO:0007669"/>
    <property type="project" value="UniProtKB-KW"/>
</dbReference>
<keyword evidence="15" id="KW-1208">Phospholipid metabolism</keyword>
<feature type="transmembrane region" description="Helical" evidence="19">
    <location>
        <begin position="214"/>
        <end position="235"/>
    </location>
</feature>
<feature type="transmembrane region" description="Helical" evidence="19">
    <location>
        <begin position="28"/>
        <end position="47"/>
    </location>
</feature>
<dbReference type="EMBL" id="AFYH01086017">
    <property type="status" value="NOT_ANNOTATED_CDS"/>
    <property type="molecule type" value="Genomic_DNA"/>
</dbReference>
<dbReference type="EMBL" id="AFYH01086018">
    <property type="status" value="NOT_ANNOTATED_CDS"/>
    <property type="molecule type" value="Genomic_DNA"/>
</dbReference>